<evidence type="ECO:0000313" key="1">
    <source>
        <dbReference type="EMBL" id="EKF86789.1"/>
    </source>
</evidence>
<proteinExistence type="predicted"/>
<accession>K2REJ0</accession>
<organism evidence="1 2">
    <name type="scientific">Methanobacterium formicicum (strain DSM 3637 / PP1)</name>
    <dbReference type="NCBI Taxonomy" id="1204725"/>
    <lineage>
        <taxon>Archaea</taxon>
        <taxon>Methanobacteriati</taxon>
        <taxon>Methanobacteriota</taxon>
        <taxon>Methanomada group</taxon>
        <taxon>Methanobacteria</taxon>
        <taxon>Methanobacteriales</taxon>
        <taxon>Methanobacteriaceae</taxon>
        <taxon>Methanobacterium</taxon>
    </lineage>
</organism>
<reference evidence="1 2" key="1">
    <citation type="journal article" date="2012" name="J. Bacteriol.">
        <title>Draft genome sequence of Methanobacterium formicicum DSM 3637, an archaebacterium isolated from the methane producer amoeba Pelomyxa palustris.</title>
        <authorList>
            <person name="Gutierrez G."/>
        </authorList>
    </citation>
    <scope>NUCLEOTIDE SEQUENCE [LARGE SCALE GENOMIC DNA]</scope>
    <source>
        <strain evidence="2">DSM 3637 / PP1</strain>
    </source>
</reference>
<protein>
    <recommendedName>
        <fullName evidence="3">RiboL-PSP-HEPN domain-containing protein</fullName>
    </recommendedName>
</protein>
<dbReference type="AlphaFoldDB" id="K2REJ0"/>
<name>K2REJ0_METFP</name>
<keyword evidence="2" id="KW-1185">Reference proteome</keyword>
<sequence length="240" mass="28627">MHMNNESLIKNAKEDAKELCLFQFLHLIKLGFIFNHCMAFKVEMKESKYNLKAYIEEDQEGVYELVIDEDSAPLFKKQTFNELYIISGVSIFEKCCKDWFKWGLKYNPKRIKFFNKKIEIREIIESNDPNEIFIKKITDNINFQNVQISSEYFKNVFGLNIFESREEKYSMQKYIDHRHIISHNCGFADFNYVKKTGITEEHIGNVMALTDKDLEEFNNLIYNFITKIILNFPPIIYDKI</sequence>
<dbReference type="PATRIC" id="fig|1204725.3.peg.167"/>
<comment type="caution">
    <text evidence="1">The sequence shown here is derived from an EMBL/GenBank/DDBJ whole genome shotgun (WGS) entry which is preliminary data.</text>
</comment>
<evidence type="ECO:0008006" key="3">
    <source>
        <dbReference type="Google" id="ProtNLM"/>
    </source>
</evidence>
<evidence type="ECO:0000313" key="2">
    <source>
        <dbReference type="Proteomes" id="UP000007360"/>
    </source>
</evidence>
<gene>
    <name evidence="1" type="ORF">A994_00845</name>
</gene>
<dbReference type="Proteomes" id="UP000007360">
    <property type="component" value="Unassembled WGS sequence"/>
</dbReference>
<dbReference type="EMBL" id="AMPO01000001">
    <property type="protein sequence ID" value="EKF86789.1"/>
    <property type="molecule type" value="Genomic_DNA"/>
</dbReference>